<feature type="region of interest" description="Disordered" evidence="1">
    <location>
        <begin position="325"/>
        <end position="367"/>
    </location>
</feature>
<feature type="compositionally biased region" description="Basic and acidic residues" evidence="1">
    <location>
        <begin position="325"/>
        <end position="361"/>
    </location>
</feature>
<comment type="caution">
    <text evidence="2">The sequence shown here is derived from an EMBL/GenBank/DDBJ whole genome shotgun (WGS) entry which is preliminary data.</text>
</comment>
<dbReference type="EMBL" id="BKCJ010004332">
    <property type="protein sequence ID" value="GEU60422.1"/>
    <property type="molecule type" value="Genomic_DNA"/>
</dbReference>
<name>A0A6L2LIM2_TANCI</name>
<evidence type="ECO:0008006" key="3">
    <source>
        <dbReference type="Google" id="ProtNLM"/>
    </source>
</evidence>
<evidence type="ECO:0000256" key="1">
    <source>
        <dbReference type="SAM" id="MobiDB-lite"/>
    </source>
</evidence>
<accession>A0A6L2LIM2</accession>
<gene>
    <name evidence="2" type="ORF">Tci_032400</name>
</gene>
<sequence length="367" mass="42414">MPLLKIPLSILHLFNNFGKTAAANTLDTREVQIIATIDGKVKLVSEASIRRHLKLEDFDGISAFPNTKIFKQLTLMGVKDQQSQLSPITHPQVLQQPHNHHFHHPLGYKPDKKLRVLALETDLQHTKKVYSTIVTKLIMKGKKIDEIDQDPNISLVPHGAEVQGRHEQETEFETKEISTAETLVYIRRSAFKNKGKGIMIESEPEQTSTKLQQRQERAGYEAAIRLQEQLDKEERQRIARVHEEAISFNVEEWEDIQATIKADEALALKIQPEERENIKNLKKQDCFHTLKQLKKLSFEELKNLFEATMKRVKTFTLVKSDFDRTIPKIPDESSKRAAEEELEQESSKRQKTRESSEPREKEDDELT</sequence>
<dbReference type="AlphaFoldDB" id="A0A6L2LIM2"/>
<proteinExistence type="predicted"/>
<organism evidence="2">
    <name type="scientific">Tanacetum cinerariifolium</name>
    <name type="common">Dalmatian daisy</name>
    <name type="synonym">Chrysanthemum cinerariifolium</name>
    <dbReference type="NCBI Taxonomy" id="118510"/>
    <lineage>
        <taxon>Eukaryota</taxon>
        <taxon>Viridiplantae</taxon>
        <taxon>Streptophyta</taxon>
        <taxon>Embryophyta</taxon>
        <taxon>Tracheophyta</taxon>
        <taxon>Spermatophyta</taxon>
        <taxon>Magnoliopsida</taxon>
        <taxon>eudicotyledons</taxon>
        <taxon>Gunneridae</taxon>
        <taxon>Pentapetalae</taxon>
        <taxon>asterids</taxon>
        <taxon>campanulids</taxon>
        <taxon>Asterales</taxon>
        <taxon>Asteraceae</taxon>
        <taxon>Asteroideae</taxon>
        <taxon>Anthemideae</taxon>
        <taxon>Anthemidinae</taxon>
        <taxon>Tanacetum</taxon>
    </lineage>
</organism>
<protein>
    <recommendedName>
        <fullName evidence="3">Xylulose kinase-1</fullName>
    </recommendedName>
</protein>
<reference evidence="2" key="1">
    <citation type="journal article" date="2019" name="Sci. Rep.">
        <title>Draft genome of Tanacetum cinerariifolium, the natural source of mosquito coil.</title>
        <authorList>
            <person name="Yamashiro T."/>
            <person name="Shiraishi A."/>
            <person name="Satake H."/>
            <person name="Nakayama K."/>
        </authorList>
    </citation>
    <scope>NUCLEOTIDE SEQUENCE</scope>
</reference>
<evidence type="ECO:0000313" key="2">
    <source>
        <dbReference type="EMBL" id="GEU60422.1"/>
    </source>
</evidence>